<organism evidence="1 2">
    <name type="scientific">Populus trichocarpa</name>
    <name type="common">Western balsam poplar</name>
    <name type="synonym">Populus balsamifera subsp. trichocarpa</name>
    <dbReference type="NCBI Taxonomy" id="3694"/>
    <lineage>
        <taxon>Eukaryota</taxon>
        <taxon>Viridiplantae</taxon>
        <taxon>Streptophyta</taxon>
        <taxon>Embryophyta</taxon>
        <taxon>Tracheophyta</taxon>
        <taxon>Spermatophyta</taxon>
        <taxon>Magnoliopsida</taxon>
        <taxon>eudicotyledons</taxon>
        <taxon>Gunneridae</taxon>
        <taxon>Pentapetalae</taxon>
        <taxon>rosids</taxon>
        <taxon>fabids</taxon>
        <taxon>Malpighiales</taxon>
        <taxon>Salicaceae</taxon>
        <taxon>Saliceae</taxon>
        <taxon>Populus</taxon>
    </lineage>
</organism>
<keyword evidence="2" id="KW-1185">Reference proteome</keyword>
<dbReference type="Proteomes" id="UP000006729">
    <property type="component" value="Chromosome 1"/>
</dbReference>
<reference evidence="1 2" key="1">
    <citation type="journal article" date="2006" name="Science">
        <title>The genome of black cottonwood, Populus trichocarpa (Torr. &amp; Gray).</title>
        <authorList>
            <person name="Tuskan G.A."/>
            <person name="Difazio S."/>
            <person name="Jansson S."/>
            <person name="Bohlmann J."/>
            <person name="Grigoriev I."/>
            <person name="Hellsten U."/>
            <person name="Putnam N."/>
            <person name="Ralph S."/>
            <person name="Rombauts S."/>
            <person name="Salamov A."/>
            <person name="Schein J."/>
            <person name="Sterck L."/>
            <person name="Aerts A."/>
            <person name="Bhalerao R.R."/>
            <person name="Bhalerao R.P."/>
            <person name="Blaudez D."/>
            <person name="Boerjan W."/>
            <person name="Brun A."/>
            <person name="Brunner A."/>
            <person name="Busov V."/>
            <person name="Campbell M."/>
            <person name="Carlson J."/>
            <person name="Chalot M."/>
            <person name="Chapman J."/>
            <person name="Chen G.L."/>
            <person name="Cooper D."/>
            <person name="Coutinho P.M."/>
            <person name="Couturier J."/>
            <person name="Covert S."/>
            <person name="Cronk Q."/>
            <person name="Cunningham R."/>
            <person name="Davis J."/>
            <person name="Degroeve S."/>
            <person name="Dejardin A."/>
            <person name="Depamphilis C."/>
            <person name="Detter J."/>
            <person name="Dirks B."/>
            <person name="Dubchak I."/>
            <person name="Duplessis S."/>
            <person name="Ehlting J."/>
            <person name="Ellis B."/>
            <person name="Gendler K."/>
            <person name="Goodstein D."/>
            <person name="Gribskov M."/>
            <person name="Grimwood J."/>
            <person name="Groover A."/>
            <person name="Gunter L."/>
            <person name="Hamberger B."/>
            <person name="Heinze B."/>
            <person name="Helariutta Y."/>
            <person name="Henrissat B."/>
            <person name="Holligan D."/>
            <person name="Holt R."/>
            <person name="Huang W."/>
            <person name="Islam-Faridi N."/>
            <person name="Jones S."/>
            <person name="Jones-Rhoades M."/>
            <person name="Jorgensen R."/>
            <person name="Joshi C."/>
            <person name="Kangasjarvi J."/>
            <person name="Karlsson J."/>
            <person name="Kelleher C."/>
            <person name="Kirkpatrick R."/>
            <person name="Kirst M."/>
            <person name="Kohler A."/>
            <person name="Kalluri U."/>
            <person name="Larimer F."/>
            <person name="Leebens-Mack J."/>
            <person name="Leple J.C."/>
            <person name="Locascio P."/>
            <person name="Lou Y."/>
            <person name="Lucas S."/>
            <person name="Martin F."/>
            <person name="Montanini B."/>
            <person name="Napoli C."/>
            <person name="Nelson D.R."/>
            <person name="Nelson C."/>
            <person name="Nieminen K."/>
            <person name="Nilsson O."/>
            <person name="Pereda V."/>
            <person name="Peter G."/>
            <person name="Philippe R."/>
            <person name="Pilate G."/>
            <person name="Poliakov A."/>
            <person name="Razumovskaya J."/>
            <person name="Richardson P."/>
            <person name="Rinaldi C."/>
            <person name="Ritland K."/>
            <person name="Rouze P."/>
            <person name="Ryaboy D."/>
            <person name="Schmutz J."/>
            <person name="Schrader J."/>
            <person name="Segerman B."/>
            <person name="Shin H."/>
            <person name="Siddiqui A."/>
            <person name="Sterky F."/>
            <person name="Terry A."/>
            <person name="Tsai C.J."/>
            <person name="Uberbacher E."/>
            <person name="Unneberg P."/>
            <person name="Vahala J."/>
            <person name="Wall K."/>
            <person name="Wessler S."/>
            <person name="Yang G."/>
            <person name="Yin T."/>
            <person name="Douglas C."/>
            <person name="Marra M."/>
            <person name="Sandberg G."/>
            <person name="Van de Peer Y."/>
            <person name="Rokhsar D."/>
        </authorList>
    </citation>
    <scope>NUCLEOTIDE SEQUENCE [LARGE SCALE GENOMIC DNA]</scope>
    <source>
        <strain evidence="2">cv. Nisqually</strain>
    </source>
</reference>
<accession>A0A2K2C260</accession>
<proteinExistence type="predicted"/>
<dbReference type="InParanoid" id="A0A2K2C260"/>
<dbReference type="AlphaFoldDB" id="A0A2K2C260"/>
<protein>
    <submittedName>
        <fullName evidence="1">Uncharacterized protein</fullName>
    </submittedName>
</protein>
<evidence type="ECO:0000313" key="1">
    <source>
        <dbReference type="EMBL" id="PNT56118.1"/>
    </source>
</evidence>
<name>A0A2K2C260_POPTR</name>
<dbReference type="EMBL" id="CM009290">
    <property type="protein sequence ID" value="PNT56118.1"/>
    <property type="molecule type" value="Genomic_DNA"/>
</dbReference>
<gene>
    <name evidence="1" type="ORF">POPTR_001G228800</name>
</gene>
<evidence type="ECO:0000313" key="2">
    <source>
        <dbReference type="Proteomes" id="UP000006729"/>
    </source>
</evidence>
<sequence length="136" mass="14591">MAAGERWGCFFARVHLALNGWLGRKLPAQVLVGLQAMGSGYLASALRLPALARGRPSVTWRMSDPTLVRGRPECHLALGWIKYAGQTLAPPGAWVLAKGPIGYGSPSATWRLGKPERHLALGRLQCEGQTPTPPSV</sequence>